<proteinExistence type="predicted"/>
<accession>A0ABU0ZDA5</accession>
<protein>
    <submittedName>
        <fullName evidence="2">Uncharacterized protein</fullName>
    </submittedName>
</protein>
<feature type="region of interest" description="Disordered" evidence="1">
    <location>
        <begin position="1"/>
        <end position="120"/>
    </location>
</feature>
<dbReference type="EMBL" id="JAVHUY010000008">
    <property type="protein sequence ID" value="MDQ7905035.1"/>
    <property type="molecule type" value="Genomic_DNA"/>
</dbReference>
<sequence>MQRNGDLPGLLEQGTGHETPGEQEGGRDARLDHRQPDADGDHPSRVPDRAADPGQRKEGVQGGPPLRDRRVDQREHEPVHDLVVDRLTGRQRPAQVGAGLVGGGAAGPVTAPGELDGGRGEALRRGAGVCGVASR</sequence>
<keyword evidence="3" id="KW-1185">Reference proteome</keyword>
<evidence type="ECO:0000313" key="2">
    <source>
        <dbReference type="EMBL" id="MDQ7905035.1"/>
    </source>
</evidence>
<comment type="caution">
    <text evidence="2">The sequence shown here is derived from an EMBL/GenBank/DDBJ whole genome shotgun (WGS) entry which is preliminary data.</text>
</comment>
<dbReference type="RefSeq" id="WP_308712300.1">
    <property type="nucleotide sequence ID" value="NZ_JAVHUY010000008.1"/>
</dbReference>
<gene>
    <name evidence="2" type="ORF">RB614_10935</name>
</gene>
<evidence type="ECO:0000256" key="1">
    <source>
        <dbReference type="SAM" id="MobiDB-lite"/>
    </source>
</evidence>
<reference evidence="2 3" key="1">
    <citation type="submission" date="2023-08" db="EMBL/GenBank/DDBJ databases">
        <title>Phytohabitans sansha sp. nov., isolated from marine sediment.</title>
        <authorList>
            <person name="Zhao Y."/>
            <person name="Yi K."/>
        </authorList>
    </citation>
    <scope>NUCLEOTIDE SEQUENCE [LARGE SCALE GENOMIC DNA]</scope>
    <source>
        <strain evidence="2 3">ZYX-F-186</strain>
    </source>
</reference>
<organism evidence="2 3">
    <name type="scientific">Phytohabitans maris</name>
    <dbReference type="NCBI Taxonomy" id="3071409"/>
    <lineage>
        <taxon>Bacteria</taxon>
        <taxon>Bacillati</taxon>
        <taxon>Actinomycetota</taxon>
        <taxon>Actinomycetes</taxon>
        <taxon>Micromonosporales</taxon>
        <taxon>Micromonosporaceae</taxon>
    </lineage>
</organism>
<name>A0ABU0ZDA5_9ACTN</name>
<feature type="compositionally biased region" description="Basic and acidic residues" evidence="1">
    <location>
        <begin position="66"/>
        <end position="88"/>
    </location>
</feature>
<dbReference type="Proteomes" id="UP001230908">
    <property type="component" value="Unassembled WGS sequence"/>
</dbReference>
<feature type="compositionally biased region" description="Basic and acidic residues" evidence="1">
    <location>
        <begin position="24"/>
        <end position="59"/>
    </location>
</feature>
<evidence type="ECO:0000313" key="3">
    <source>
        <dbReference type="Proteomes" id="UP001230908"/>
    </source>
</evidence>